<comment type="caution">
    <text evidence="1">The sequence shown here is derived from an EMBL/GenBank/DDBJ whole genome shotgun (WGS) entry which is preliminary data.</text>
</comment>
<proteinExistence type="predicted"/>
<keyword evidence="2" id="KW-1185">Reference proteome</keyword>
<organism evidence="1 2">
    <name type="scientific">Streptomyces pratisoli</name>
    <dbReference type="NCBI Taxonomy" id="3139917"/>
    <lineage>
        <taxon>Bacteria</taxon>
        <taxon>Bacillati</taxon>
        <taxon>Actinomycetota</taxon>
        <taxon>Actinomycetes</taxon>
        <taxon>Kitasatosporales</taxon>
        <taxon>Streptomycetaceae</taxon>
        <taxon>Streptomyces</taxon>
    </lineage>
</organism>
<gene>
    <name evidence="1" type="ORF">WKI58_36435</name>
</gene>
<sequence>MTDDMTTGVPETGNVIEEATDTGTASGDGAGDGAGAGAGTWAGIVPVPGLVTGPGVGAGAGATLPFGRAAVALELKRGELDLAVQLGHIRTTQGKSPGRTRVSQQEIERLRGADGFPDALRERVRTVGTAEAAQLIATTSARFTRLARTGHLTPIRFYLNRYRAVVWLYLASEIQDFATRNPDLLDGRLPAGLRARLDDGEDWRARNWRGRRLGILLRQAEGPWGRTAAIASLLDPVQLAEVVDDPYERAHLERLRPEPPHGRTESLAVREITDRLLLADDPDEILWHRMSLALSLDEARASGQAPRPDGDRVRLPRPGSPGDAPAAGAGARPAGWTEPRSRPSGEWSLPAPPRRDGAARHRAPSGQVTRGLLARWRLRRASPSRTG</sequence>
<evidence type="ECO:0000313" key="1">
    <source>
        <dbReference type="EMBL" id="MEJ8661931.1"/>
    </source>
</evidence>
<name>A0ACC6QU53_9ACTN</name>
<reference evidence="1" key="1">
    <citation type="submission" date="2024-03" db="EMBL/GenBank/DDBJ databases">
        <title>Novel Streptomyces species of biotechnological and ecological value are a feature of Machair soil.</title>
        <authorList>
            <person name="Prole J.R."/>
            <person name="Goodfellow M."/>
            <person name="Allenby N."/>
            <person name="Ward A.C."/>
        </authorList>
    </citation>
    <scope>NUCLEOTIDE SEQUENCE</scope>
    <source>
        <strain evidence="1">MS1.AVA.4</strain>
    </source>
</reference>
<protein>
    <submittedName>
        <fullName evidence="1">DUF6397 family protein</fullName>
    </submittedName>
</protein>
<evidence type="ECO:0000313" key="2">
    <source>
        <dbReference type="Proteomes" id="UP001375539"/>
    </source>
</evidence>
<dbReference type="Proteomes" id="UP001375539">
    <property type="component" value="Unassembled WGS sequence"/>
</dbReference>
<dbReference type="EMBL" id="JBBKAI010000002">
    <property type="protein sequence ID" value="MEJ8661931.1"/>
    <property type="molecule type" value="Genomic_DNA"/>
</dbReference>
<accession>A0ACC6QU53</accession>